<dbReference type="Gene3D" id="3.40.50.12580">
    <property type="match status" value="1"/>
</dbReference>
<gene>
    <name evidence="1" type="ORF">SAMN05216270_104202</name>
</gene>
<organism evidence="1 2">
    <name type="scientific">Glycomyces harbinensis</name>
    <dbReference type="NCBI Taxonomy" id="58114"/>
    <lineage>
        <taxon>Bacteria</taxon>
        <taxon>Bacillati</taxon>
        <taxon>Actinomycetota</taxon>
        <taxon>Actinomycetes</taxon>
        <taxon>Glycomycetales</taxon>
        <taxon>Glycomycetaceae</taxon>
        <taxon>Glycomyces</taxon>
    </lineage>
</organism>
<dbReference type="OrthoDB" id="3661391at2"/>
<reference evidence="2" key="1">
    <citation type="submission" date="2016-10" db="EMBL/GenBank/DDBJ databases">
        <authorList>
            <person name="Varghese N."/>
            <person name="Submissions S."/>
        </authorList>
    </citation>
    <scope>NUCLEOTIDE SEQUENCE [LARGE SCALE GENOMIC DNA]</scope>
    <source>
        <strain evidence="2">CGMCC 4.3516</strain>
    </source>
</reference>
<sequence length="534" mass="56757">MRDRLLLFAGRTAQALGRLRYDVEPLFAADSRLRIVYALIPGSRFGSGAAGFADRNGIDLLPWDDAAALGPDLIVTSSPDPCLYEAGAPVVSLPHGAGHNRLRPELSGVSGLSPEQIRGPRGEVPDFLALPGPAAARRLAVDCPEALPHAEVCGDLCFERLRAGVAHRSAYREALGVAPGRRLVVLSSTWDRSALSSRSRTLPERLLDELPMDEFALAYLPHPNDELADAPRPTGFLHPHLANGLIMVPPDEGWRAALVAADCLIGDHGSVTFFGAAIGVPTLLAAFGFAHMPPELPLARFGRSAPRFDHAAPAAPQLRRSIADGALAFDFSEALAEPEPGPSARLSAVVHGLLGSTPLKLVAPQPIPVPAMVPEHGRATSWRFSPRPDGSWDRYPVSVPAGSSDRREGHLVADLATRDGRLKAAANVLLHHRDAVGDAAVVARRILAEFPVCRVASVAERSASTAAAVIATRDGRLLRVRAERGQLDLIPSVLLSLLDEQSTDPVGVGTAEAIEHLQGRFEPAPTVRAVEEEA</sequence>
<name>A0A1G6V6F7_9ACTN</name>
<dbReference type="STRING" id="58114.SAMN05216270_104202"/>
<protein>
    <submittedName>
        <fullName evidence="1">Uncharacterized protein</fullName>
    </submittedName>
</protein>
<evidence type="ECO:0000313" key="2">
    <source>
        <dbReference type="Proteomes" id="UP000198949"/>
    </source>
</evidence>
<proteinExistence type="predicted"/>
<dbReference type="RefSeq" id="WP_143014824.1">
    <property type="nucleotide sequence ID" value="NZ_FNAD01000004.1"/>
</dbReference>
<dbReference type="Proteomes" id="UP000198949">
    <property type="component" value="Unassembled WGS sequence"/>
</dbReference>
<evidence type="ECO:0000313" key="1">
    <source>
        <dbReference type="EMBL" id="SDD48587.1"/>
    </source>
</evidence>
<dbReference type="InterPro" id="IPR043148">
    <property type="entry name" value="TagF_C"/>
</dbReference>
<dbReference type="AlphaFoldDB" id="A0A1G6V6F7"/>
<accession>A0A1G6V6F7</accession>
<keyword evidence="2" id="KW-1185">Reference proteome</keyword>
<dbReference type="EMBL" id="FNAD01000004">
    <property type="protein sequence ID" value="SDD48587.1"/>
    <property type="molecule type" value="Genomic_DNA"/>
</dbReference>